<dbReference type="Proteomes" id="UP001732700">
    <property type="component" value="Chromosome 4D"/>
</dbReference>
<protein>
    <submittedName>
        <fullName evidence="1">Uncharacterized protein</fullName>
    </submittedName>
</protein>
<reference evidence="1" key="2">
    <citation type="submission" date="2025-09" db="UniProtKB">
        <authorList>
            <consortium name="EnsemblPlants"/>
        </authorList>
    </citation>
    <scope>IDENTIFICATION</scope>
</reference>
<keyword evidence="2" id="KW-1185">Reference proteome</keyword>
<accession>A0ACD5WZI1</accession>
<proteinExistence type="predicted"/>
<evidence type="ECO:0000313" key="2">
    <source>
        <dbReference type="Proteomes" id="UP001732700"/>
    </source>
</evidence>
<evidence type="ECO:0000313" key="1">
    <source>
        <dbReference type="EnsemblPlants" id="AVESA.00010b.r2.4DG0721330.1.CDS.1"/>
    </source>
</evidence>
<organism evidence="1 2">
    <name type="scientific">Avena sativa</name>
    <name type="common">Oat</name>
    <dbReference type="NCBI Taxonomy" id="4498"/>
    <lineage>
        <taxon>Eukaryota</taxon>
        <taxon>Viridiplantae</taxon>
        <taxon>Streptophyta</taxon>
        <taxon>Embryophyta</taxon>
        <taxon>Tracheophyta</taxon>
        <taxon>Spermatophyta</taxon>
        <taxon>Magnoliopsida</taxon>
        <taxon>Liliopsida</taxon>
        <taxon>Poales</taxon>
        <taxon>Poaceae</taxon>
        <taxon>BOP clade</taxon>
        <taxon>Pooideae</taxon>
        <taxon>Poodae</taxon>
        <taxon>Poeae</taxon>
        <taxon>Poeae Chloroplast Group 1 (Aveneae type)</taxon>
        <taxon>Aveninae</taxon>
        <taxon>Avena</taxon>
    </lineage>
</organism>
<dbReference type="EnsemblPlants" id="AVESA.00010b.r2.4DG0721330.1">
    <property type="protein sequence ID" value="AVESA.00010b.r2.4DG0721330.1.CDS.1"/>
    <property type="gene ID" value="AVESA.00010b.r2.4DG0721330"/>
</dbReference>
<sequence length="316" mass="34474">MESNIANVKSSLGADLANVKTKLSEEISLMAAVVDRAVRPGPSASAGGPPALPIWQPGGGVDRPYGHGSASQHQGNGCAFGTPPPVTGMNPDRTLNPTLNYGVNLAHIDSNSSAPHVELPQFDGSNAKLWQQRCEEYFQRWGTPQDCWISYGSSQFSGAAATWLEAFLNNSPRATWIEFVQAIQARFVRNQYQVLLRRLYHIGQTGTIEDYVQRFSGLVDLLSAYDTHPDPLNFLTRFLDGLKPGIRVLVALQQPSDLDSAFTMALLYEELGEGCPPWNTHANSSSTVRRSHSVLPAPTPPPPPPARWVSKSVEEK</sequence>
<reference evidence="1" key="1">
    <citation type="submission" date="2021-05" db="EMBL/GenBank/DDBJ databases">
        <authorList>
            <person name="Scholz U."/>
            <person name="Mascher M."/>
            <person name="Fiebig A."/>
        </authorList>
    </citation>
    <scope>NUCLEOTIDE SEQUENCE [LARGE SCALE GENOMIC DNA]</scope>
</reference>
<name>A0ACD5WZI1_AVESA</name>